<proteinExistence type="predicted"/>
<accession>A0A1K1NSE1</accession>
<dbReference type="Proteomes" id="UP000183461">
    <property type="component" value="Unassembled WGS sequence"/>
</dbReference>
<name>A0A1K1NSE1_RUMFL</name>
<feature type="signal peptide" evidence="1">
    <location>
        <begin position="1"/>
        <end position="27"/>
    </location>
</feature>
<organism evidence="2 3">
    <name type="scientific">Ruminococcus flavefaciens</name>
    <dbReference type="NCBI Taxonomy" id="1265"/>
    <lineage>
        <taxon>Bacteria</taxon>
        <taxon>Bacillati</taxon>
        <taxon>Bacillota</taxon>
        <taxon>Clostridia</taxon>
        <taxon>Eubacteriales</taxon>
        <taxon>Oscillospiraceae</taxon>
        <taxon>Ruminococcus</taxon>
    </lineage>
</organism>
<gene>
    <name evidence="2" type="ORF">SAMN02910280_2223</name>
</gene>
<dbReference type="RefSeq" id="WP_072300454.1">
    <property type="nucleotide sequence ID" value="NZ_FPIP01000005.1"/>
</dbReference>
<keyword evidence="1" id="KW-0732">Signal</keyword>
<evidence type="ECO:0000313" key="3">
    <source>
        <dbReference type="Proteomes" id="UP000183461"/>
    </source>
</evidence>
<sequence>MKVNFKRMITALAAAAMCAVPMTSAMSASAEYAERSYSLAKADKQAEEAYIAELLKQVNSEDVTIVRGSVSYTLKDPIKVREEREAKRRFEVWKMIHGGDPINPEYALADSSAVLAGTEIVGGKYTPDYTGPLKSDIVLAGKGTIYTKK</sequence>
<protein>
    <submittedName>
        <fullName evidence="2">Uncharacterized protein</fullName>
    </submittedName>
</protein>
<evidence type="ECO:0000256" key="1">
    <source>
        <dbReference type="SAM" id="SignalP"/>
    </source>
</evidence>
<feature type="chain" id="PRO_5009666216" evidence="1">
    <location>
        <begin position="28"/>
        <end position="149"/>
    </location>
</feature>
<reference evidence="2 3" key="1">
    <citation type="submission" date="2016-11" db="EMBL/GenBank/DDBJ databases">
        <authorList>
            <person name="Jaros S."/>
            <person name="Januszkiewicz K."/>
            <person name="Wedrychowicz H."/>
        </authorList>
    </citation>
    <scope>NUCLEOTIDE SEQUENCE [LARGE SCALE GENOMIC DNA]</scope>
    <source>
        <strain evidence="2 3">YL228</strain>
    </source>
</reference>
<dbReference type="EMBL" id="FPIP01000005">
    <property type="protein sequence ID" value="SFW38201.1"/>
    <property type="molecule type" value="Genomic_DNA"/>
</dbReference>
<evidence type="ECO:0000313" key="2">
    <source>
        <dbReference type="EMBL" id="SFW38201.1"/>
    </source>
</evidence>
<dbReference type="AlphaFoldDB" id="A0A1K1NSE1"/>